<dbReference type="Gene3D" id="1.10.1060.10">
    <property type="entry name" value="Alpha-helical ferredoxin"/>
    <property type="match status" value="1"/>
</dbReference>
<feature type="domain" description="4Fe-4S ferredoxin-type" evidence="8">
    <location>
        <begin position="66"/>
        <end position="94"/>
    </location>
</feature>
<sequence>MFAFFSGRASLLQSSDLLRLADQCVKCGYCLPHCPTFRLYRDEGESPRGRIALMQGLLSGELAQSDRLQAHLDHCLQCRACEPACPSLVQYGQLMDGVRAWRAARMPGWRRALPRLRLALFSRPDGIALLAALAGLYRQLRLSRLVARWRQPRLQVLDGLITHLQWPWQRPLPSGPAAGAASEAPVGLFLGCVSRALQPQVLDATVQLLSALRIPVTMPSDQGCCGALHRHEGLVDQADRLLARNAAAFGDRRVVGVVSACVAELGPTLDAVELCRFLLDAPWPEDLTLRRSSQTVLVHASCSHRNRLRDTAAVPALLQRIPGLRVLPLPGNDQCCGAAGSYMLRHPATALELGDEKVRHIRRLIAEAPDARRVPSVLVTTNSGCAVHLASRIRAAGLDIEVLHPVELLARHLVAADPPAPPAQEPDHTLATSGAVSDSARARP</sequence>
<evidence type="ECO:0000256" key="6">
    <source>
        <dbReference type="PIRNR" id="PIRNR000139"/>
    </source>
</evidence>
<dbReference type="EMBL" id="VWXX01000004">
    <property type="protein sequence ID" value="KAA6186582.1"/>
    <property type="molecule type" value="Genomic_DNA"/>
</dbReference>
<name>A0A5M8FT03_9GAMM</name>
<accession>A0A5M8FT03</accession>
<dbReference type="PANTHER" id="PTHR32479:SF17">
    <property type="entry name" value="GLYCOLATE OXIDASE IRON-SULFUR SUBUNIT"/>
    <property type="match status" value="1"/>
</dbReference>
<comment type="catalytic activity">
    <reaction evidence="6">
        <text>(R)-lactate + A = pyruvate + AH2</text>
        <dbReference type="Rhea" id="RHEA:15089"/>
        <dbReference type="ChEBI" id="CHEBI:13193"/>
        <dbReference type="ChEBI" id="CHEBI:15361"/>
        <dbReference type="ChEBI" id="CHEBI:16004"/>
        <dbReference type="ChEBI" id="CHEBI:17499"/>
    </reaction>
</comment>
<dbReference type="GO" id="GO:0051539">
    <property type="term" value="F:4 iron, 4 sulfur cluster binding"/>
    <property type="evidence" value="ECO:0007669"/>
    <property type="project" value="UniProtKB-UniRule"/>
</dbReference>
<dbReference type="AlphaFoldDB" id="A0A5M8FT03"/>
<dbReference type="PANTHER" id="PTHR32479">
    <property type="entry name" value="GLYCOLATE OXIDASE IRON-SULFUR SUBUNIT"/>
    <property type="match status" value="1"/>
</dbReference>
<feature type="domain" description="4Fe-4S ferredoxin-type" evidence="8">
    <location>
        <begin position="15"/>
        <end position="44"/>
    </location>
</feature>
<dbReference type="GO" id="GO:0046872">
    <property type="term" value="F:metal ion binding"/>
    <property type="evidence" value="ECO:0007669"/>
    <property type="project" value="UniProtKB-UniRule"/>
</dbReference>
<dbReference type="InterPro" id="IPR012257">
    <property type="entry name" value="Glc_ox_4Fe-4S"/>
</dbReference>
<dbReference type="InterPro" id="IPR017896">
    <property type="entry name" value="4Fe4S_Fe-S-bd"/>
</dbReference>
<feature type="region of interest" description="Disordered" evidence="7">
    <location>
        <begin position="417"/>
        <end position="444"/>
    </location>
</feature>
<keyword evidence="4 6" id="KW-0408">Iron</keyword>
<dbReference type="GO" id="GO:0019154">
    <property type="term" value="F:glycolate dehydrogenase activity"/>
    <property type="evidence" value="ECO:0007669"/>
    <property type="project" value="UniProtKB-EC"/>
</dbReference>
<proteinExistence type="predicted"/>
<evidence type="ECO:0000256" key="3">
    <source>
        <dbReference type="ARBA" id="ARBA00022737"/>
    </source>
</evidence>
<protein>
    <recommendedName>
        <fullName evidence="6">Glycolate oxidase iron-sulfur subunit</fullName>
        <ecNumber evidence="6">1.1.99.14</ecNumber>
    </recommendedName>
</protein>
<dbReference type="EC" id="1.1.99.14" evidence="6"/>
<evidence type="ECO:0000313" key="10">
    <source>
        <dbReference type="Proteomes" id="UP000322981"/>
    </source>
</evidence>
<dbReference type="SUPFAM" id="SSF54862">
    <property type="entry name" value="4Fe-4S ferredoxins"/>
    <property type="match status" value="1"/>
</dbReference>
<dbReference type="Proteomes" id="UP000322981">
    <property type="component" value="Unassembled WGS sequence"/>
</dbReference>
<dbReference type="InterPro" id="IPR009051">
    <property type="entry name" value="Helical_ferredxn"/>
</dbReference>
<dbReference type="Pfam" id="PF13183">
    <property type="entry name" value="Fer4_8"/>
    <property type="match status" value="1"/>
</dbReference>
<dbReference type="OrthoDB" id="9765258at2"/>
<evidence type="ECO:0000256" key="5">
    <source>
        <dbReference type="ARBA" id="ARBA00023014"/>
    </source>
</evidence>
<dbReference type="PIRSF" id="PIRSF000139">
    <property type="entry name" value="Glc_ox_4Fe-4S"/>
    <property type="match status" value="1"/>
</dbReference>
<dbReference type="InterPro" id="IPR004017">
    <property type="entry name" value="Cys_rich_dom"/>
</dbReference>
<keyword evidence="2 6" id="KW-0479">Metal-binding</keyword>
<evidence type="ECO:0000313" key="9">
    <source>
        <dbReference type="EMBL" id="KAA6186582.1"/>
    </source>
</evidence>
<evidence type="ECO:0000256" key="7">
    <source>
        <dbReference type="SAM" id="MobiDB-lite"/>
    </source>
</evidence>
<comment type="catalytic activity">
    <reaction evidence="6">
        <text>glycolate + A = glyoxylate + AH2</text>
        <dbReference type="Rhea" id="RHEA:21264"/>
        <dbReference type="ChEBI" id="CHEBI:13193"/>
        <dbReference type="ChEBI" id="CHEBI:17499"/>
        <dbReference type="ChEBI" id="CHEBI:29805"/>
        <dbReference type="ChEBI" id="CHEBI:36655"/>
        <dbReference type="EC" id="1.1.99.14"/>
    </reaction>
</comment>
<dbReference type="Pfam" id="PF02754">
    <property type="entry name" value="CCG"/>
    <property type="match status" value="2"/>
</dbReference>
<dbReference type="PROSITE" id="PS51379">
    <property type="entry name" value="4FE4S_FER_2"/>
    <property type="match status" value="2"/>
</dbReference>
<dbReference type="InterPro" id="IPR017900">
    <property type="entry name" value="4Fe4S_Fe_S_CS"/>
</dbReference>
<evidence type="ECO:0000256" key="1">
    <source>
        <dbReference type="ARBA" id="ARBA00022485"/>
    </source>
</evidence>
<organism evidence="9 10">
    <name type="scientific">Thiohalocapsa marina</name>
    <dbReference type="NCBI Taxonomy" id="424902"/>
    <lineage>
        <taxon>Bacteria</taxon>
        <taxon>Pseudomonadati</taxon>
        <taxon>Pseudomonadota</taxon>
        <taxon>Gammaproteobacteria</taxon>
        <taxon>Chromatiales</taxon>
        <taxon>Chromatiaceae</taxon>
        <taxon>Thiohalocapsa</taxon>
    </lineage>
</organism>
<comment type="caution">
    <text evidence="9">The sequence shown here is derived from an EMBL/GenBank/DDBJ whole genome shotgun (WGS) entry which is preliminary data.</text>
</comment>
<evidence type="ECO:0000259" key="8">
    <source>
        <dbReference type="PROSITE" id="PS51379"/>
    </source>
</evidence>
<gene>
    <name evidence="9" type="ORF">F2Q65_04180</name>
</gene>
<reference evidence="9 10" key="1">
    <citation type="submission" date="2019-09" db="EMBL/GenBank/DDBJ databases">
        <title>Whole-genome sequence of the purple sulfur bacterium Thiohalocapsa marina DSM 19078.</title>
        <authorList>
            <person name="Kyndt J.A."/>
            <person name="Meyer T.E."/>
        </authorList>
    </citation>
    <scope>NUCLEOTIDE SEQUENCE [LARGE SCALE GENOMIC DNA]</scope>
    <source>
        <strain evidence="9 10">DSM 19078</strain>
    </source>
</reference>
<comment type="cofactor">
    <cofactor evidence="6">
        <name>[4Fe-4S] cluster</name>
        <dbReference type="ChEBI" id="CHEBI:49883"/>
    </cofactor>
    <text evidence="6">Binds 2 [4Fe-4S] clusters.</text>
</comment>
<evidence type="ECO:0000256" key="4">
    <source>
        <dbReference type="ARBA" id="ARBA00023004"/>
    </source>
</evidence>
<keyword evidence="5 6" id="KW-0411">Iron-sulfur</keyword>
<keyword evidence="10" id="KW-1185">Reference proteome</keyword>
<comment type="function">
    <text evidence="6">Component of a complex that catalyzes the oxidation of glycolate to glyoxylate.</text>
</comment>
<keyword evidence="1 6" id="KW-0004">4Fe-4S</keyword>
<keyword evidence="6" id="KW-0813">Transport</keyword>
<evidence type="ECO:0000256" key="2">
    <source>
        <dbReference type="ARBA" id="ARBA00022723"/>
    </source>
</evidence>
<keyword evidence="6" id="KW-0249">Electron transport</keyword>
<dbReference type="PROSITE" id="PS00198">
    <property type="entry name" value="4FE4S_FER_1"/>
    <property type="match status" value="2"/>
</dbReference>
<keyword evidence="3" id="KW-0677">Repeat</keyword>